<dbReference type="InterPro" id="IPR046956">
    <property type="entry name" value="RLP23-like"/>
</dbReference>
<keyword evidence="4 10" id="KW-0732">Signal</keyword>
<dbReference type="GO" id="GO:0016020">
    <property type="term" value="C:membrane"/>
    <property type="evidence" value="ECO:0007669"/>
    <property type="project" value="UniProtKB-SubCell"/>
</dbReference>
<feature type="signal peptide" evidence="10">
    <location>
        <begin position="1"/>
        <end position="22"/>
    </location>
</feature>
<comment type="subcellular location">
    <subcellularLocation>
        <location evidence="1">Membrane</location>
        <topology evidence="1">Single-pass type I membrane protein</topology>
    </subcellularLocation>
</comment>
<evidence type="ECO:0000256" key="5">
    <source>
        <dbReference type="ARBA" id="ARBA00022737"/>
    </source>
</evidence>
<keyword evidence="6" id="KW-1133">Transmembrane helix</keyword>
<comment type="caution">
    <text evidence="12">The sequence shown here is derived from an EMBL/GenBank/DDBJ whole genome shotgun (WGS) entry which is preliminary data.</text>
</comment>
<gene>
    <name evidence="12" type="ORF">DCAF_LOCUS11216</name>
</gene>
<evidence type="ECO:0000256" key="4">
    <source>
        <dbReference type="ARBA" id="ARBA00022729"/>
    </source>
</evidence>
<dbReference type="EMBL" id="CAWUPB010000994">
    <property type="protein sequence ID" value="CAK7336209.1"/>
    <property type="molecule type" value="Genomic_DNA"/>
</dbReference>
<dbReference type="PANTHER" id="PTHR48063">
    <property type="entry name" value="LRR RECEPTOR-LIKE KINASE"/>
    <property type="match status" value="1"/>
</dbReference>
<evidence type="ECO:0000256" key="10">
    <source>
        <dbReference type="SAM" id="SignalP"/>
    </source>
</evidence>
<evidence type="ECO:0000256" key="2">
    <source>
        <dbReference type="ARBA" id="ARBA00022614"/>
    </source>
</evidence>
<accession>A0AAV1RHL1</accession>
<evidence type="ECO:0000313" key="13">
    <source>
        <dbReference type="Proteomes" id="UP001314170"/>
    </source>
</evidence>
<evidence type="ECO:0000313" key="12">
    <source>
        <dbReference type="EMBL" id="CAK7336209.1"/>
    </source>
</evidence>
<dbReference type="InterPro" id="IPR013210">
    <property type="entry name" value="LRR_N_plant-typ"/>
</dbReference>
<keyword evidence="3" id="KW-0812">Transmembrane</keyword>
<dbReference type="PANTHER" id="PTHR48063:SF98">
    <property type="entry name" value="LRR RECEPTOR-LIKE SERINE_THREONINE-PROTEIN KINASE FLS2"/>
    <property type="match status" value="1"/>
</dbReference>
<feature type="chain" id="PRO_5043550417" description="Leucine-rich repeat-containing N-terminal plant-type domain-containing protein" evidence="10">
    <location>
        <begin position="23"/>
        <end position="222"/>
    </location>
</feature>
<dbReference type="Gene3D" id="3.80.10.10">
    <property type="entry name" value="Ribonuclease Inhibitor"/>
    <property type="match status" value="1"/>
</dbReference>
<keyword evidence="9" id="KW-0325">Glycoprotein</keyword>
<dbReference type="InterPro" id="IPR001611">
    <property type="entry name" value="Leu-rich_rpt"/>
</dbReference>
<keyword evidence="5" id="KW-0677">Repeat</keyword>
<evidence type="ECO:0000256" key="6">
    <source>
        <dbReference type="ARBA" id="ARBA00022989"/>
    </source>
</evidence>
<evidence type="ECO:0000256" key="1">
    <source>
        <dbReference type="ARBA" id="ARBA00004479"/>
    </source>
</evidence>
<evidence type="ECO:0000256" key="7">
    <source>
        <dbReference type="ARBA" id="ARBA00023136"/>
    </source>
</evidence>
<keyword evidence="2" id="KW-0433">Leucine-rich repeat</keyword>
<evidence type="ECO:0000256" key="3">
    <source>
        <dbReference type="ARBA" id="ARBA00022692"/>
    </source>
</evidence>
<dbReference type="Pfam" id="PF00560">
    <property type="entry name" value="LRR_1"/>
    <property type="match status" value="2"/>
</dbReference>
<keyword evidence="13" id="KW-1185">Reference proteome</keyword>
<evidence type="ECO:0000259" key="11">
    <source>
        <dbReference type="Pfam" id="PF08263"/>
    </source>
</evidence>
<organism evidence="12 13">
    <name type="scientific">Dovyalis caffra</name>
    <dbReference type="NCBI Taxonomy" id="77055"/>
    <lineage>
        <taxon>Eukaryota</taxon>
        <taxon>Viridiplantae</taxon>
        <taxon>Streptophyta</taxon>
        <taxon>Embryophyta</taxon>
        <taxon>Tracheophyta</taxon>
        <taxon>Spermatophyta</taxon>
        <taxon>Magnoliopsida</taxon>
        <taxon>eudicotyledons</taxon>
        <taxon>Gunneridae</taxon>
        <taxon>Pentapetalae</taxon>
        <taxon>rosids</taxon>
        <taxon>fabids</taxon>
        <taxon>Malpighiales</taxon>
        <taxon>Salicaceae</taxon>
        <taxon>Flacourtieae</taxon>
        <taxon>Dovyalis</taxon>
    </lineage>
</organism>
<dbReference type="InterPro" id="IPR032675">
    <property type="entry name" value="LRR_dom_sf"/>
</dbReference>
<reference evidence="12 13" key="1">
    <citation type="submission" date="2024-01" db="EMBL/GenBank/DDBJ databases">
        <authorList>
            <person name="Waweru B."/>
        </authorList>
    </citation>
    <scope>NUCLEOTIDE SEQUENCE [LARGE SCALE GENOMIC DNA]</scope>
</reference>
<keyword evidence="7" id="KW-0472">Membrane</keyword>
<dbReference type="AlphaFoldDB" id="A0AAV1RHL1"/>
<protein>
    <recommendedName>
        <fullName evidence="11">Leucine-rich repeat-containing N-terminal plant-type domain-containing protein</fullName>
    </recommendedName>
</protein>
<dbReference type="Proteomes" id="UP001314170">
    <property type="component" value="Unassembled WGS sequence"/>
</dbReference>
<dbReference type="Pfam" id="PF08263">
    <property type="entry name" value="LRRNT_2"/>
    <property type="match status" value="1"/>
</dbReference>
<name>A0AAV1RHL1_9ROSI</name>
<dbReference type="SUPFAM" id="SSF52058">
    <property type="entry name" value="L domain-like"/>
    <property type="match status" value="1"/>
</dbReference>
<evidence type="ECO:0000256" key="9">
    <source>
        <dbReference type="ARBA" id="ARBA00023180"/>
    </source>
</evidence>
<sequence length="222" mass="24651">MSSIPVTILLLSLLLVATISLGFNSGSFTGGRGCRIERDALLKFKHDLKDPSNRLASWDGVGDCCTWRESFVTIGKINPSLLSLKHMRYLDLSDNDFQGIQIPKFFGSMGILKHLDLSDVGFSGMIPHQLGNLSNLHYLNLHDYNSQFNVENLNWLSGLSSLEFLDLSLVPLGKVLNWLEVISTLPSLVELHLSYCQLPYAPSILNVNFSPLSILDLSSNDK</sequence>
<proteinExistence type="predicted"/>
<keyword evidence="8" id="KW-0675">Receptor</keyword>
<evidence type="ECO:0000256" key="8">
    <source>
        <dbReference type="ARBA" id="ARBA00023170"/>
    </source>
</evidence>
<feature type="domain" description="Leucine-rich repeat-containing N-terminal plant-type" evidence="11">
    <location>
        <begin position="37"/>
        <end position="68"/>
    </location>
</feature>